<evidence type="ECO:0000313" key="1">
    <source>
        <dbReference type="EMBL" id="MFD1880108.1"/>
    </source>
</evidence>
<dbReference type="Proteomes" id="UP001597213">
    <property type="component" value="Unassembled WGS sequence"/>
</dbReference>
<proteinExistence type="predicted"/>
<evidence type="ECO:0000313" key="2">
    <source>
        <dbReference type="Proteomes" id="UP001597213"/>
    </source>
</evidence>
<keyword evidence="2" id="KW-1185">Reference proteome</keyword>
<organism evidence="1 2">
    <name type="scientific">Paracoccus pacificus</name>
    <dbReference type="NCBI Taxonomy" id="1463598"/>
    <lineage>
        <taxon>Bacteria</taxon>
        <taxon>Pseudomonadati</taxon>
        <taxon>Pseudomonadota</taxon>
        <taxon>Alphaproteobacteria</taxon>
        <taxon>Rhodobacterales</taxon>
        <taxon>Paracoccaceae</taxon>
        <taxon>Paracoccus</taxon>
    </lineage>
</organism>
<protein>
    <submittedName>
        <fullName evidence="1">Uncharacterized protein</fullName>
    </submittedName>
</protein>
<sequence>MADAAGRDCKEMRPGLRLSRVADLIDAIHGCHPDDAEQILSVILEEWQTGAPMPPFLDAMSDAEFWAHAATFEELRAVFLAAGQKLARYPLGPQGRMRMIRRLMDGLSDDERQEIMGPCPTDPRRCWTRSS</sequence>
<dbReference type="EMBL" id="JBHUEN010000001">
    <property type="protein sequence ID" value="MFD1880108.1"/>
    <property type="molecule type" value="Genomic_DNA"/>
</dbReference>
<reference evidence="2" key="1">
    <citation type="journal article" date="2019" name="Int. J. Syst. Evol. Microbiol.">
        <title>The Global Catalogue of Microorganisms (GCM) 10K type strain sequencing project: providing services to taxonomists for standard genome sequencing and annotation.</title>
        <authorList>
            <consortium name="The Broad Institute Genomics Platform"/>
            <consortium name="The Broad Institute Genome Sequencing Center for Infectious Disease"/>
            <person name="Wu L."/>
            <person name="Ma J."/>
        </authorList>
    </citation>
    <scope>NUCLEOTIDE SEQUENCE [LARGE SCALE GENOMIC DNA]</scope>
    <source>
        <strain evidence="2">CCUG 56029</strain>
    </source>
</reference>
<accession>A0ABW4R1W3</accession>
<dbReference type="RefSeq" id="WP_379139252.1">
    <property type="nucleotide sequence ID" value="NZ_JBHUEN010000001.1"/>
</dbReference>
<comment type="caution">
    <text evidence="1">The sequence shown here is derived from an EMBL/GenBank/DDBJ whole genome shotgun (WGS) entry which is preliminary data.</text>
</comment>
<name>A0ABW4R1W3_9RHOB</name>
<gene>
    <name evidence="1" type="ORF">ACFSCT_00075</name>
</gene>